<dbReference type="InterPro" id="IPR038377">
    <property type="entry name" value="Na/Glc_symporter_sf"/>
</dbReference>
<feature type="transmembrane region" description="Helical" evidence="8">
    <location>
        <begin position="422"/>
        <end position="442"/>
    </location>
</feature>
<keyword evidence="5 8" id="KW-1133">Transmembrane helix</keyword>
<feature type="transmembrane region" description="Helical" evidence="8">
    <location>
        <begin position="265"/>
        <end position="291"/>
    </location>
</feature>
<evidence type="ECO:0000313" key="9">
    <source>
        <dbReference type="EMBL" id="NEX64358.1"/>
    </source>
</evidence>
<feature type="transmembrane region" description="Helical" evidence="8">
    <location>
        <begin position="365"/>
        <end position="384"/>
    </location>
</feature>
<evidence type="ECO:0000256" key="8">
    <source>
        <dbReference type="SAM" id="Phobius"/>
    </source>
</evidence>
<comment type="similarity">
    <text evidence="2 7">Belongs to the sodium:solute symporter (SSF) (TC 2.A.21) family.</text>
</comment>
<feature type="transmembrane region" description="Helical" evidence="8">
    <location>
        <begin position="185"/>
        <end position="205"/>
    </location>
</feature>
<dbReference type="PANTHER" id="PTHR48086:SF7">
    <property type="entry name" value="SODIUM-SOLUTE SYMPORTER-RELATED"/>
    <property type="match status" value="1"/>
</dbReference>
<proteinExistence type="inferred from homology"/>
<dbReference type="GO" id="GO:0022857">
    <property type="term" value="F:transmembrane transporter activity"/>
    <property type="evidence" value="ECO:0007669"/>
    <property type="project" value="InterPro"/>
</dbReference>
<feature type="transmembrane region" description="Helical" evidence="8">
    <location>
        <begin position="396"/>
        <end position="415"/>
    </location>
</feature>
<dbReference type="GO" id="GO:0005886">
    <property type="term" value="C:plasma membrane"/>
    <property type="evidence" value="ECO:0007669"/>
    <property type="project" value="TreeGrafter"/>
</dbReference>
<evidence type="ECO:0000256" key="4">
    <source>
        <dbReference type="ARBA" id="ARBA00022692"/>
    </source>
</evidence>
<keyword evidence="3" id="KW-0813">Transport</keyword>
<dbReference type="InterPro" id="IPR050277">
    <property type="entry name" value="Sodium:Solute_Symporter"/>
</dbReference>
<dbReference type="AlphaFoldDB" id="A0A6B3SV33"/>
<evidence type="ECO:0000256" key="5">
    <source>
        <dbReference type="ARBA" id="ARBA00022989"/>
    </source>
</evidence>
<organism evidence="9 10">
    <name type="scientific">Noviherbaspirillum galbum</name>
    <dbReference type="NCBI Taxonomy" id="2709383"/>
    <lineage>
        <taxon>Bacteria</taxon>
        <taxon>Pseudomonadati</taxon>
        <taxon>Pseudomonadota</taxon>
        <taxon>Betaproteobacteria</taxon>
        <taxon>Burkholderiales</taxon>
        <taxon>Oxalobacteraceae</taxon>
        <taxon>Noviherbaspirillum</taxon>
    </lineage>
</organism>
<evidence type="ECO:0000256" key="6">
    <source>
        <dbReference type="ARBA" id="ARBA00023136"/>
    </source>
</evidence>
<feature type="transmembrane region" description="Helical" evidence="8">
    <location>
        <begin position="79"/>
        <end position="97"/>
    </location>
</feature>
<protein>
    <submittedName>
        <fullName evidence="9">Sodium:solute symporter</fullName>
    </submittedName>
</protein>
<evidence type="ECO:0000256" key="7">
    <source>
        <dbReference type="RuleBase" id="RU362091"/>
    </source>
</evidence>
<dbReference type="PANTHER" id="PTHR48086">
    <property type="entry name" value="SODIUM/PROLINE SYMPORTER-RELATED"/>
    <property type="match status" value="1"/>
</dbReference>
<feature type="transmembrane region" description="Helical" evidence="8">
    <location>
        <begin position="6"/>
        <end position="23"/>
    </location>
</feature>
<evidence type="ECO:0000256" key="1">
    <source>
        <dbReference type="ARBA" id="ARBA00004141"/>
    </source>
</evidence>
<feature type="transmembrane region" description="Helical" evidence="8">
    <location>
        <begin position="448"/>
        <end position="468"/>
    </location>
</feature>
<sequence length="493" mass="52587">MNVTLITFVVLYLLGTLGLGVWAGTRIKNTSDFAVAGRSLPLIMVVTTTFATWFGAETVMGIPAKFVQGGLNAIVEDPFGAGTCLILVGLFFATKLYRQNLLTIGDFFRQRYGKGVEIFCSGAIILSYLGWVAAQITALGLVFSVLTNGAMSETAGMIVGTLAVLIYVVIGGFLAVAWTDFIQMIVLVVGLSIIAFFSADLAGGAGKVIAMTNEKNLWKLLPQPSFTEIAGFVGAGLTMMLGSIPQQDVFQRVMSAKDEKTARNGAVIGGASYILFAFVPMFIVSCAVLVMGTDALDIAKNDYQRLLPTFVLTKMPLVMQILFFGALLSAIKSTSSATLLAPSTSFVENILKNLRPHMSDRQQLFAMRTTIVIFAALVLAYAIAMKGTAIYDLVSAAYQVTLVGAFVPLAMGLYWKRSTTQGAIFSLAAGIGTWILFFPQVSGLGEQFPPQLAGLVAAFAGMIVGSLLPQKLKNRHEPHHAHAGVGVHSHSAH</sequence>
<evidence type="ECO:0000256" key="3">
    <source>
        <dbReference type="ARBA" id="ARBA00022448"/>
    </source>
</evidence>
<comment type="subcellular location">
    <subcellularLocation>
        <location evidence="1">Membrane</location>
        <topology evidence="1">Multi-pass membrane protein</topology>
    </subcellularLocation>
</comment>
<evidence type="ECO:0000256" key="2">
    <source>
        <dbReference type="ARBA" id="ARBA00006434"/>
    </source>
</evidence>
<dbReference type="InterPro" id="IPR001734">
    <property type="entry name" value="Na/solute_symporter"/>
</dbReference>
<dbReference type="RefSeq" id="WP_163968288.1">
    <property type="nucleotide sequence ID" value="NZ_JAAIVB010000079.1"/>
</dbReference>
<keyword evidence="6 8" id="KW-0472">Membrane</keyword>
<dbReference type="Gene3D" id="1.20.1730.10">
    <property type="entry name" value="Sodium/glucose cotransporter"/>
    <property type="match status" value="1"/>
</dbReference>
<reference evidence="9 10" key="1">
    <citation type="submission" date="2020-02" db="EMBL/GenBank/DDBJ databases">
        <authorList>
            <person name="Kim M.K."/>
        </authorList>
    </citation>
    <scope>NUCLEOTIDE SEQUENCE [LARGE SCALE GENOMIC DNA]</scope>
    <source>
        <strain evidence="9 10">17J57-3</strain>
    </source>
</reference>
<feature type="transmembrane region" description="Helical" evidence="8">
    <location>
        <begin position="35"/>
        <end position="56"/>
    </location>
</feature>
<gene>
    <name evidence="9" type="ORF">G3574_25020</name>
</gene>
<feature type="transmembrane region" description="Helical" evidence="8">
    <location>
        <begin position="311"/>
        <end position="331"/>
    </location>
</feature>
<dbReference type="EMBL" id="JAAIVB010000079">
    <property type="protein sequence ID" value="NEX64358.1"/>
    <property type="molecule type" value="Genomic_DNA"/>
</dbReference>
<accession>A0A6B3SV33</accession>
<evidence type="ECO:0000313" key="10">
    <source>
        <dbReference type="Proteomes" id="UP000482155"/>
    </source>
</evidence>
<dbReference type="Pfam" id="PF00474">
    <property type="entry name" value="SSF"/>
    <property type="match status" value="1"/>
</dbReference>
<feature type="transmembrane region" description="Helical" evidence="8">
    <location>
        <begin position="225"/>
        <end position="244"/>
    </location>
</feature>
<feature type="transmembrane region" description="Helical" evidence="8">
    <location>
        <begin position="155"/>
        <end position="178"/>
    </location>
</feature>
<dbReference type="PROSITE" id="PS50283">
    <property type="entry name" value="NA_SOLUT_SYMP_3"/>
    <property type="match status" value="1"/>
</dbReference>
<dbReference type="Proteomes" id="UP000482155">
    <property type="component" value="Unassembled WGS sequence"/>
</dbReference>
<name>A0A6B3SV33_9BURK</name>
<keyword evidence="4 8" id="KW-0812">Transmembrane</keyword>
<feature type="transmembrane region" description="Helical" evidence="8">
    <location>
        <begin position="118"/>
        <end position="143"/>
    </location>
</feature>
<comment type="caution">
    <text evidence="9">The sequence shown here is derived from an EMBL/GenBank/DDBJ whole genome shotgun (WGS) entry which is preliminary data.</text>
</comment>
<keyword evidence="10" id="KW-1185">Reference proteome</keyword>
<dbReference type="CDD" id="cd11474">
    <property type="entry name" value="SLC5sbd_CHT"/>
    <property type="match status" value="1"/>
</dbReference>